<evidence type="ECO:0000259" key="1">
    <source>
        <dbReference type="Pfam" id="PF12728"/>
    </source>
</evidence>
<comment type="caution">
    <text evidence="2">The sequence shown here is derived from an EMBL/GenBank/DDBJ whole genome shotgun (WGS) entry which is preliminary data.</text>
</comment>
<name>A0A2V1P455_9RHOB</name>
<keyword evidence="3" id="KW-1185">Reference proteome</keyword>
<dbReference type="GO" id="GO:0003677">
    <property type="term" value="F:DNA binding"/>
    <property type="evidence" value="ECO:0007669"/>
    <property type="project" value="InterPro"/>
</dbReference>
<dbReference type="NCBIfam" id="TIGR01764">
    <property type="entry name" value="excise"/>
    <property type="match status" value="1"/>
</dbReference>
<dbReference type="Proteomes" id="UP000245293">
    <property type="component" value="Unassembled WGS sequence"/>
</dbReference>
<dbReference type="AlphaFoldDB" id="A0A2V1P455"/>
<evidence type="ECO:0000313" key="2">
    <source>
        <dbReference type="EMBL" id="PWG16560.1"/>
    </source>
</evidence>
<protein>
    <submittedName>
        <fullName evidence="2">Regulatory-like protein</fullName>
    </submittedName>
</protein>
<gene>
    <name evidence="2" type="ORF">DFK10_11380</name>
</gene>
<dbReference type="Pfam" id="PF12728">
    <property type="entry name" value="HTH_17"/>
    <property type="match status" value="1"/>
</dbReference>
<dbReference type="EMBL" id="QETF01000012">
    <property type="protein sequence ID" value="PWG16560.1"/>
    <property type="molecule type" value="Genomic_DNA"/>
</dbReference>
<sequence>MQQTLEKRLPTKEEIQNAAEAATALATAMDIDDGIVINGQDGSPISIAPTIGRQLIELLGHISNGEMVTLVPTGAMLTTQQAADMLNVSRPFLIKLIKRGEIECETVGSHRRIKTTDLMDYRERRSQAQHDAMAQLVQMGQEAKAKGK</sequence>
<evidence type="ECO:0000313" key="3">
    <source>
        <dbReference type="Proteomes" id="UP000245293"/>
    </source>
</evidence>
<dbReference type="InterPro" id="IPR041657">
    <property type="entry name" value="HTH_17"/>
</dbReference>
<dbReference type="InterPro" id="IPR010093">
    <property type="entry name" value="SinI_DNA-bd"/>
</dbReference>
<proteinExistence type="predicted"/>
<organism evidence="2 3">
    <name type="scientific">Salibaculum griseiflavum</name>
    <dbReference type="NCBI Taxonomy" id="1914409"/>
    <lineage>
        <taxon>Bacteria</taxon>
        <taxon>Pseudomonadati</taxon>
        <taxon>Pseudomonadota</taxon>
        <taxon>Alphaproteobacteria</taxon>
        <taxon>Rhodobacterales</taxon>
        <taxon>Roseobacteraceae</taxon>
        <taxon>Salibaculum</taxon>
    </lineage>
</organism>
<dbReference type="RefSeq" id="WP_109389157.1">
    <property type="nucleotide sequence ID" value="NZ_QETF01000012.1"/>
</dbReference>
<dbReference type="OrthoDB" id="26212at2"/>
<accession>A0A2V1P455</accession>
<reference evidence="3" key="1">
    <citation type="submission" date="2018-05" db="EMBL/GenBank/DDBJ databases">
        <authorList>
            <person name="Du Z."/>
            <person name="Wang X."/>
        </authorList>
    </citation>
    <scope>NUCLEOTIDE SEQUENCE [LARGE SCALE GENOMIC DNA]</scope>
    <source>
        <strain evidence="3">WDS4C29</strain>
    </source>
</reference>
<feature type="domain" description="Helix-turn-helix" evidence="1">
    <location>
        <begin position="76"/>
        <end position="126"/>
    </location>
</feature>